<dbReference type="STRING" id="670483.S7Q5M0"/>
<dbReference type="HOGENOM" id="CLU_249084_0_0_1"/>
<protein>
    <recommendedName>
        <fullName evidence="3">RING-type domain-containing protein</fullName>
    </recommendedName>
</protein>
<feature type="region of interest" description="Disordered" evidence="2">
    <location>
        <begin position="1275"/>
        <end position="1317"/>
    </location>
</feature>
<evidence type="ECO:0000259" key="3">
    <source>
        <dbReference type="PROSITE" id="PS50089"/>
    </source>
</evidence>
<feature type="compositionally biased region" description="Polar residues" evidence="2">
    <location>
        <begin position="461"/>
        <end position="480"/>
    </location>
</feature>
<feature type="compositionally biased region" description="Basic and acidic residues" evidence="2">
    <location>
        <begin position="533"/>
        <end position="565"/>
    </location>
</feature>
<feature type="compositionally biased region" description="Low complexity" evidence="2">
    <location>
        <begin position="1048"/>
        <end position="1058"/>
    </location>
</feature>
<evidence type="ECO:0000313" key="4">
    <source>
        <dbReference type="EMBL" id="EPQ54773.1"/>
    </source>
</evidence>
<feature type="compositionally biased region" description="Low complexity" evidence="2">
    <location>
        <begin position="589"/>
        <end position="600"/>
    </location>
</feature>
<dbReference type="GeneID" id="19304209"/>
<dbReference type="Gene3D" id="3.30.40.10">
    <property type="entry name" value="Zinc/RING finger domain, C3HC4 (zinc finger)"/>
    <property type="match status" value="1"/>
</dbReference>
<dbReference type="InterPro" id="IPR013702">
    <property type="entry name" value="FIST_domain_N"/>
</dbReference>
<dbReference type="EMBL" id="KB469303">
    <property type="protein sequence ID" value="EPQ54773.1"/>
    <property type="molecule type" value="Genomic_DNA"/>
</dbReference>
<keyword evidence="5" id="KW-1185">Reference proteome</keyword>
<feature type="compositionally biased region" description="Gly residues" evidence="2">
    <location>
        <begin position="932"/>
        <end position="946"/>
    </location>
</feature>
<dbReference type="GO" id="GO:0016567">
    <property type="term" value="P:protein ubiquitination"/>
    <property type="evidence" value="ECO:0007669"/>
    <property type="project" value="TreeGrafter"/>
</dbReference>
<dbReference type="Pfam" id="PF13639">
    <property type="entry name" value="zf-RING_2"/>
    <property type="match status" value="1"/>
</dbReference>
<proteinExistence type="predicted"/>
<dbReference type="GO" id="GO:0061630">
    <property type="term" value="F:ubiquitin protein ligase activity"/>
    <property type="evidence" value="ECO:0007669"/>
    <property type="project" value="TreeGrafter"/>
</dbReference>
<dbReference type="Proteomes" id="UP000030669">
    <property type="component" value="Unassembled WGS sequence"/>
</dbReference>
<dbReference type="OMA" id="VEMGQVH"/>
<feature type="compositionally biased region" description="Low complexity" evidence="2">
    <location>
        <begin position="975"/>
        <end position="988"/>
    </location>
</feature>
<feature type="compositionally biased region" description="Polar residues" evidence="2">
    <location>
        <begin position="895"/>
        <end position="906"/>
    </location>
</feature>
<feature type="compositionally biased region" description="Polar residues" evidence="2">
    <location>
        <begin position="566"/>
        <end position="579"/>
    </location>
</feature>
<feature type="region of interest" description="Disordered" evidence="2">
    <location>
        <begin position="1469"/>
        <end position="1492"/>
    </location>
</feature>
<dbReference type="OrthoDB" id="10251508at2759"/>
<feature type="compositionally biased region" description="Polar residues" evidence="2">
    <location>
        <begin position="1469"/>
        <end position="1485"/>
    </location>
</feature>
<dbReference type="FunFam" id="3.30.40.10:FF:000728">
    <property type="entry name" value="Unplaced genomic scaffold supercont1.4, whole genome shotgun sequence"/>
    <property type="match status" value="1"/>
</dbReference>
<dbReference type="SUPFAM" id="SSF57850">
    <property type="entry name" value="RING/U-box"/>
    <property type="match status" value="1"/>
</dbReference>
<feature type="compositionally biased region" description="Low complexity" evidence="2">
    <location>
        <begin position="665"/>
        <end position="679"/>
    </location>
</feature>
<accession>S7Q5M0</accession>
<keyword evidence="1" id="KW-0479">Metal-binding</keyword>
<organism evidence="4 5">
    <name type="scientific">Gloeophyllum trabeum (strain ATCC 11539 / FP-39264 / Madison 617)</name>
    <name type="common">Brown rot fungus</name>
    <dbReference type="NCBI Taxonomy" id="670483"/>
    <lineage>
        <taxon>Eukaryota</taxon>
        <taxon>Fungi</taxon>
        <taxon>Dikarya</taxon>
        <taxon>Basidiomycota</taxon>
        <taxon>Agaricomycotina</taxon>
        <taxon>Agaricomycetes</taxon>
        <taxon>Gloeophyllales</taxon>
        <taxon>Gloeophyllaceae</taxon>
        <taxon>Gloeophyllum</taxon>
    </lineage>
</organism>
<dbReference type="eggNOG" id="KOG0800">
    <property type="taxonomic scope" value="Eukaryota"/>
</dbReference>
<feature type="compositionally biased region" description="Polar residues" evidence="2">
    <location>
        <begin position="756"/>
        <end position="771"/>
    </location>
</feature>
<feature type="compositionally biased region" description="Low complexity" evidence="2">
    <location>
        <begin position="789"/>
        <end position="802"/>
    </location>
</feature>
<feature type="compositionally biased region" description="Polar residues" evidence="2">
    <location>
        <begin position="1062"/>
        <end position="1071"/>
    </location>
</feature>
<gene>
    <name evidence="4" type="ORF">GLOTRDRAFT_139274</name>
</gene>
<feature type="compositionally biased region" description="Low complexity" evidence="2">
    <location>
        <begin position="907"/>
        <end position="931"/>
    </location>
</feature>
<feature type="compositionally biased region" description="Low complexity" evidence="2">
    <location>
        <begin position="627"/>
        <end position="657"/>
    </location>
</feature>
<dbReference type="SMART" id="SM00184">
    <property type="entry name" value="RING"/>
    <property type="match status" value="1"/>
</dbReference>
<name>S7Q5M0_GLOTA</name>
<dbReference type="PANTHER" id="PTHR46171">
    <property type="entry name" value="GH10160P"/>
    <property type="match status" value="1"/>
</dbReference>
<dbReference type="RefSeq" id="XP_007867023.1">
    <property type="nucleotide sequence ID" value="XM_007868832.1"/>
</dbReference>
<feature type="compositionally biased region" description="Polar residues" evidence="2">
    <location>
        <begin position="694"/>
        <end position="713"/>
    </location>
</feature>
<evidence type="ECO:0000256" key="2">
    <source>
        <dbReference type="SAM" id="MobiDB-lite"/>
    </source>
</evidence>
<feature type="domain" description="RING-type" evidence="3">
    <location>
        <begin position="1424"/>
        <end position="1466"/>
    </location>
</feature>
<feature type="compositionally biased region" description="Basic and acidic residues" evidence="2">
    <location>
        <begin position="950"/>
        <end position="960"/>
    </location>
</feature>
<feature type="compositionally biased region" description="Polar residues" evidence="2">
    <location>
        <begin position="401"/>
        <end position="415"/>
    </location>
</feature>
<feature type="compositionally biased region" description="Pro residues" evidence="2">
    <location>
        <begin position="813"/>
        <end position="843"/>
    </location>
</feature>
<reference evidence="4 5" key="1">
    <citation type="journal article" date="2012" name="Science">
        <title>The Paleozoic origin of enzymatic lignin decomposition reconstructed from 31 fungal genomes.</title>
        <authorList>
            <person name="Floudas D."/>
            <person name="Binder M."/>
            <person name="Riley R."/>
            <person name="Barry K."/>
            <person name="Blanchette R.A."/>
            <person name="Henrissat B."/>
            <person name="Martinez A.T."/>
            <person name="Otillar R."/>
            <person name="Spatafora J.W."/>
            <person name="Yadav J.S."/>
            <person name="Aerts A."/>
            <person name="Benoit I."/>
            <person name="Boyd A."/>
            <person name="Carlson A."/>
            <person name="Copeland A."/>
            <person name="Coutinho P.M."/>
            <person name="de Vries R.P."/>
            <person name="Ferreira P."/>
            <person name="Findley K."/>
            <person name="Foster B."/>
            <person name="Gaskell J."/>
            <person name="Glotzer D."/>
            <person name="Gorecki P."/>
            <person name="Heitman J."/>
            <person name="Hesse C."/>
            <person name="Hori C."/>
            <person name="Igarashi K."/>
            <person name="Jurgens J.A."/>
            <person name="Kallen N."/>
            <person name="Kersten P."/>
            <person name="Kohler A."/>
            <person name="Kuees U."/>
            <person name="Kumar T.K.A."/>
            <person name="Kuo A."/>
            <person name="LaButti K."/>
            <person name="Larrondo L.F."/>
            <person name="Lindquist E."/>
            <person name="Ling A."/>
            <person name="Lombard V."/>
            <person name="Lucas S."/>
            <person name="Lundell T."/>
            <person name="Martin R."/>
            <person name="McLaughlin D.J."/>
            <person name="Morgenstern I."/>
            <person name="Morin E."/>
            <person name="Murat C."/>
            <person name="Nagy L.G."/>
            <person name="Nolan M."/>
            <person name="Ohm R.A."/>
            <person name="Patyshakuliyeva A."/>
            <person name="Rokas A."/>
            <person name="Ruiz-Duenas F.J."/>
            <person name="Sabat G."/>
            <person name="Salamov A."/>
            <person name="Samejima M."/>
            <person name="Schmutz J."/>
            <person name="Slot J.C."/>
            <person name="St John F."/>
            <person name="Stenlid J."/>
            <person name="Sun H."/>
            <person name="Sun S."/>
            <person name="Syed K."/>
            <person name="Tsang A."/>
            <person name="Wiebenga A."/>
            <person name="Young D."/>
            <person name="Pisabarro A."/>
            <person name="Eastwood D.C."/>
            <person name="Martin F."/>
            <person name="Cullen D."/>
            <person name="Grigoriev I.V."/>
            <person name="Hibbett D.S."/>
        </authorList>
    </citation>
    <scope>NUCLEOTIDE SEQUENCE [LARGE SCALE GENOMIC DNA]</scope>
    <source>
        <strain evidence="4 5">ATCC 11539</strain>
    </source>
</reference>
<feature type="region of interest" description="Disordered" evidence="2">
    <location>
        <begin position="395"/>
        <end position="771"/>
    </location>
</feature>
<keyword evidence="1" id="KW-0863">Zinc-finger</keyword>
<evidence type="ECO:0000313" key="5">
    <source>
        <dbReference type="Proteomes" id="UP000030669"/>
    </source>
</evidence>
<keyword evidence="1" id="KW-0862">Zinc</keyword>
<feature type="region of interest" description="Disordered" evidence="2">
    <location>
        <begin position="789"/>
        <end position="1255"/>
    </location>
</feature>
<feature type="compositionally biased region" description="Gly residues" evidence="2">
    <location>
        <begin position="849"/>
        <end position="858"/>
    </location>
</feature>
<dbReference type="GO" id="GO:0008270">
    <property type="term" value="F:zinc ion binding"/>
    <property type="evidence" value="ECO:0007669"/>
    <property type="project" value="UniProtKB-KW"/>
</dbReference>
<dbReference type="CDD" id="cd16473">
    <property type="entry name" value="RING-H2_RNF103"/>
    <property type="match status" value="1"/>
</dbReference>
<evidence type="ECO:0000256" key="1">
    <source>
        <dbReference type="PROSITE-ProRule" id="PRU00175"/>
    </source>
</evidence>
<dbReference type="KEGG" id="gtr:GLOTRDRAFT_139274"/>
<feature type="compositionally biased region" description="Acidic residues" evidence="2">
    <location>
        <begin position="1107"/>
        <end position="1122"/>
    </location>
</feature>
<dbReference type="PROSITE" id="PS50089">
    <property type="entry name" value="ZF_RING_2"/>
    <property type="match status" value="1"/>
</dbReference>
<dbReference type="InterPro" id="IPR013083">
    <property type="entry name" value="Znf_RING/FYVE/PHD"/>
</dbReference>
<feature type="compositionally biased region" description="Basic and acidic residues" evidence="2">
    <location>
        <begin position="866"/>
        <end position="875"/>
    </location>
</feature>
<dbReference type="PANTHER" id="PTHR46171:SF3">
    <property type="entry name" value="GH10160P"/>
    <property type="match status" value="1"/>
</dbReference>
<dbReference type="Pfam" id="PF08495">
    <property type="entry name" value="FIST"/>
    <property type="match status" value="1"/>
</dbReference>
<sequence length="1492" mass="156751">MAILHTSTVLFSKSVQLARHLSRLPQVYRENVLFFALSADAHSESELSAIVSSLTSFSNRNVGCLSSSVSPWLKSNVPRISCSLAVFDKSATTAFRSTIPGRAEPQVGRWHAFRKKGETSPPPGTYSVGLKEDVNWEDVWKRDLGGNELPQELRGLSPETVKGVAYFSDLAPEGLNNALNALPNANKLGLLASSTPFITGRPVTLFHDGQIYSDGAVGIATTKSNTASSVDFHGLREITPLYQITRSDGNLVQELDNSNPAGILLNAIRSNAASDSLAQDEVYFLGVTKNNKLQQVYRIMSGDPARGTISLETGVAPPAGTSVKLYHLPNDAGAESITFAPSPRTVSFLSTPGTRDNEKNAVGEPEELDIREDMFLAGSENGWMLKTPGRVQPEAVADVHSSPNSQETPEPSGSVENKRARRRSWLGLGGQKSSTEGADGSATSTTRRRWRRSSKVPVQVSDVSESVAETATGPETSSAYGSAVEAPAPAISNGKADGSQADVVEEGASASSSAVPPPCEPIVIASSPSLEPALHEIHPPIDEVPESRADETPVGHFEPLSEHPSDSAQDNVGDNQQPSEPRHFPPAGTLVVVQGVVHTTDVPRRSIDSQQPPRSASPGTLPPSAPSTPASPTTSLPPTTRRSLSMSRSSTPTPRSESSGRRNRLSALISGSRRSSLLGPRRESADTASGIIPSRSSVDTESAHALTSNTTEESSSHFEAPSAPAATMNTEPLEEGEEHAEPAETPSVVLPPHSVDQATSPPNRGRSTLSPGSIEVLGTLLSVAAAATAASLVSGSSDPLSSFRSGFGNGTIPAPPSTPANPFMLPPSPSSSPPTGPERPTSPTPTAGLGLGGLGLGGLSSLASGRSEEVENDRGRRSRARNSWGGLRERLGLTQAPTSPSAVPTGSASSTPRPSLSAPPLTPASPSNAGFDTGGSAGAGDAGGQGAALDPRERMLREMARALSQGLGIADRNADSNASTASPASNAAGVDTLPLPAPTAPNVSSQPAGPPAPPPAEGSFERFLVDLQADLRTALSENHDDNSESDEAASAARASVEAPRTGSDQPRTSVDSAVDELGDVLPTSLRSSDSEESDGDMPSLRSVSDSSSEDESEEEEEYEEPAGPERPHENIAEGIFSRAVAESRPSPPPAETTSPFSPHRRVEGHTTRRPGGGINWWRLYRFPPMPSPSTQAQAAGTAGSANTYPTRGSDAPGVSTVPTVSEHVEQPNAAVPSSPVFEDTPRAGSETAVPPPEPTANVNMIVPVIVVGLQSVNADGTSQTQQHADPAPPRPDTPTVADGMDDGVPDTPTANPRRQSWRNALSRFRPTRRNSVNTPNAAQNSGSRTFLIYVIGGYYPPNHHMVTGSDNLDSFEALLELAELLGQVKPPTATREEIEKSGLQIIKPCDLEKYEKEGRVASNCVDRCLICLDDYFAEDDLRVMSCKHAFHKNCVDKWMETGRNNCPACRSKGVSTSDDLQNQPSTPVTPASPRVV</sequence>
<feature type="compositionally biased region" description="Low complexity" evidence="2">
    <location>
        <begin position="1189"/>
        <end position="1201"/>
    </location>
</feature>
<dbReference type="InterPro" id="IPR001841">
    <property type="entry name" value="Znf_RING"/>
</dbReference>
<feature type="compositionally biased region" description="Polar residues" evidence="2">
    <location>
        <begin position="1308"/>
        <end position="1317"/>
    </location>
</feature>